<dbReference type="STRING" id="1122992.GCA_000455445_01596"/>
<dbReference type="InterPro" id="IPR019853">
    <property type="entry name" value="GldB-like"/>
</dbReference>
<gene>
    <name evidence="1" type="ORF">CJ232_12100</name>
</gene>
<reference evidence="1 2" key="1">
    <citation type="submission" date="2017-09" db="EMBL/GenBank/DDBJ databases">
        <title>Bacterial strain isolated from the female urinary microbiota.</title>
        <authorList>
            <person name="Thomas-White K."/>
            <person name="Kumar N."/>
            <person name="Forster S."/>
            <person name="Putonti C."/>
            <person name="Lawley T."/>
            <person name="Wolfe A.J."/>
        </authorList>
    </citation>
    <scope>NUCLEOTIDE SEQUENCE [LARGE SCALE GENOMIC DNA]</scope>
    <source>
        <strain evidence="1 2">UMB0818</strain>
    </source>
</reference>
<sequence>MLSACQLKLKPNNEDDRKLLVEVQRYDRLESRYLTTGDYSALQQMNTTYPMETRTLIEDVLNIGEVNETGINAKFLNFYQDSLLQVIIADAESEFVSMDDINKDLSKAFRKLQRLLPDLKVPVIYSQIGALDQSIVIGNDAIGISLDKYLGADYPIYQQFYTERQRESMKREFIVPDCLVFYLLSKYPLNKEHQHSEFVKELHMAKMMWTTNKVLGRRIYQTSQVNMIDQFVRQHRTFSLEELLKQQDYSSFEIHR</sequence>
<protein>
    <submittedName>
        <fullName evidence="1">Gliding motility protein GldB</fullName>
    </submittedName>
</protein>
<comment type="caution">
    <text evidence="1">The sequence shown here is derived from an EMBL/GenBank/DDBJ whole genome shotgun (WGS) entry which is preliminary data.</text>
</comment>
<proteinExistence type="predicted"/>
<accession>A0A2N6Q2H9</accession>
<dbReference type="Pfam" id="PF25594">
    <property type="entry name" value="GldB_lipo"/>
    <property type="match status" value="1"/>
</dbReference>
<name>A0A2N6Q2H9_9BACT</name>
<dbReference type="EMBL" id="PNGI01000052">
    <property type="protein sequence ID" value="PMC07188.1"/>
    <property type="molecule type" value="Genomic_DNA"/>
</dbReference>
<dbReference type="Proteomes" id="UP000235661">
    <property type="component" value="Unassembled WGS sequence"/>
</dbReference>
<evidence type="ECO:0000313" key="2">
    <source>
        <dbReference type="Proteomes" id="UP000235661"/>
    </source>
</evidence>
<organism evidence="1 2">
    <name type="scientific">Hoylesella timonensis</name>
    <dbReference type="NCBI Taxonomy" id="386414"/>
    <lineage>
        <taxon>Bacteria</taxon>
        <taxon>Pseudomonadati</taxon>
        <taxon>Bacteroidota</taxon>
        <taxon>Bacteroidia</taxon>
        <taxon>Bacteroidales</taxon>
        <taxon>Prevotellaceae</taxon>
        <taxon>Hoylesella</taxon>
    </lineage>
</organism>
<dbReference type="AlphaFoldDB" id="A0A2N6Q2H9"/>
<evidence type="ECO:0000313" key="1">
    <source>
        <dbReference type="EMBL" id="PMC07188.1"/>
    </source>
</evidence>